<comment type="caution">
    <text evidence="1">The sequence shown here is derived from an EMBL/GenBank/DDBJ whole genome shotgun (WGS) entry which is preliminary data.</text>
</comment>
<evidence type="ECO:0000313" key="1">
    <source>
        <dbReference type="EMBL" id="GIY24171.1"/>
    </source>
</evidence>
<reference evidence="1 2" key="1">
    <citation type="submission" date="2021-06" db="EMBL/GenBank/DDBJ databases">
        <title>Caerostris extrusa draft genome.</title>
        <authorList>
            <person name="Kono N."/>
            <person name="Arakawa K."/>
        </authorList>
    </citation>
    <scope>NUCLEOTIDE SEQUENCE [LARGE SCALE GENOMIC DNA]</scope>
</reference>
<proteinExistence type="predicted"/>
<organism evidence="1 2">
    <name type="scientific">Caerostris extrusa</name>
    <name type="common">Bark spider</name>
    <name type="synonym">Caerostris bankana</name>
    <dbReference type="NCBI Taxonomy" id="172846"/>
    <lineage>
        <taxon>Eukaryota</taxon>
        <taxon>Metazoa</taxon>
        <taxon>Ecdysozoa</taxon>
        <taxon>Arthropoda</taxon>
        <taxon>Chelicerata</taxon>
        <taxon>Arachnida</taxon>
        <taxon>Araneae</taxon>
        <taxon>Araneomorphae</taxon>
        <taxon>Entelegynae</taxon>
        <taxon>Araneoidea</taxon>
        <taxon>Araneidae</taxon>
        <taxon>Caerostris</taxon>
    </lineage>
</organism>
<dbReference type="AlphaFoldDB" id="A0AAV4RTN0"/>
<gene>
    <name evidence="1" type="ORF">CEXT_148201</name>
</gene>
<evidence type="ECO:0000313" key="2">
    <source>
        <dbReference type="Proteomes" id="UP001054945"/>
    </source>
</evidence>
<dbReference type="EMBL" id="BPLR01008364">
    <property type="protein sequence ID" value="GIY24171.1"/>
    <property type="molecule type" value="Genomic_DNA"/>
</dbReference>
<accession>A0AAV4RTN0</accession>
<sequence>MLSDKSKIPYELEPKKVPWRVWQHGQMSLINKLATCVPPDWLLLKVVSCPTFSDSQDRYCRCNCGFS</sequence>
<protein>
    <submittedName>
        <fullName evidence="1">Uncharacterized protein</fullName>
    </submittedName>
</protein>
<keyword evidence="2" id="KW-1185">Reference proteome</keyword>
<name>A0AAV4RTN0_CAEEX</name>
<dbReference type="Proteomes" id="UP001054945">
    <property type="component" value="Unassembled WGS sequence"/>
</dbReference>